<feature type="domain" description="NADH:quinone oxidoreductase/Mrp antiporter transmembrane" evidence="18">
    <location>
        <begin position="101"/>
        <end position="383"/>
    </location>
</feature>
<reference evidence="19" key="1">
    <citation type="journal article" date="2009" name="Genome">
        <title>The first complete mitochondrial genome sequences of Amblypygi (Chelicerata: Arachnida) reveal conservation of the ancestral arthropod gene order.</title>
        <authorList>
            <person name="Fahrein K."/>
            <person name="Masta S.E."/>
            <person name="Podsiadlowski L."/>
        </authorList>
    </citation>
    <scope>NUCLEOTIDE SEQUENCE</scope>
</reference>
<evidence type="ECO:0000259" key="18">
    <source>
        <dbReference type="Pfam" id="PF00361"/>
    </source>
</evidence>
<sequence length="448" mass="49419">MVFSLLLLFVCVCEGWLVAFWLALMGLYLLFQVSGVEGGVVSFSWVLGRGFDENFFCYFENMAIDVNNYSWGSGSVNVWSRGEYIFLVVSLGVLLGLSFLSLDFLYFYIFFEGALIPIFIMIIGYGYQPDRLMAGLYMFFYTLSASLPLLLGIMMLGLWWGKLSFSILWLGGYGGVGGWSVILVVAFLVSLPMFFVHLWLPKAHVEAPIGGFMILAGVLLSLGGYGVFWVAGLILGEVLLWGGYLMGICLGGGIMIGFICFGQVDLSSLIAYFSVGHMGLVLIGFCSMSFVGFQGGLLLMVSHGLCSSGLFCLASMVYERVGSRSMMIVRGMLCLMPGLGLWWFLMSIGNMAAPPSLGFFAEVLVMGCLVQYVWWGMFMLAFVMFLVGGYSLWMFSSVNHGGGWELSGEGLGVSVREYLIILCHWVPFNIFGFEVSFIFFVGFLAQMV</sequence>
<gene>
    <name evidence="19" type="primary">ND4</name>
</gene>
<keyword evidence="14 17" id="KW-0496">Mitochondrion</keyword>
<feature type="transmembrane region" description="Helical" evidence="17">
    <location>
        <begin position="6"/>
        <end position="31"/>
    </location>
</feature>
<comment type="function">
    <text evidence="17">Core subunit of the mitochondrial membrane respiratory chain NADH dehydrogenase (Complex I) which catalyzes electron transfer from NADH through the respiratory chain, using ubiquinone as an electron acceptor. Essential for the catalytic activity and assembly of complex I.</text>
</comment>
<dbReference type="InterPro" id="IPR003918">
    <property type="entry name" value="NADH_UbQ_OxRdtase"/>
</dbReference>
<feature type="transmembrane region" description="Helical" evidence="17">
    <location>
        <begin position="106"/>
        <end position="127"/>
    </location>
</feature>
<evidence type="ECO:0000256" key="5">
    <source>
        <dbReference type="ARBA" id="ARBA00021006"/>
    </source>
</evidence>
<keyword evidence="12 17" id="KW-0520">NAD</keyword>
<proteinExistence type="inferred from homology"/>
<accession>B5U6K7</accession>
<dbReference type="InterPro" id="IPR001750">
    <property type="entry name" value="ND/Mrp_TM"/>
</dbReference>
<dbReference type="Pfam" id="PF00361">
    <property type="entry name" value="Proton_antipo_M"/>
    <property type="match status" value="1"/>
</dbReference>
<evidence type="ECO:0000256" key="1">
    <source>
        <dbReference type="ARBA" id="ARBA00003257"/>
    </source>
</evidence>
<evidence type="ECO:0000256" key="4">
    <source>
        <dbReference type="ARBA" id="ARBA00012944"/>
    </source>
</evidence>
<feature type="transmembrane region" description="Helical" evidence="17">
    <location>
        <begin position="418"/>
        <end position="445"/>
    </location>
</feature>
<dbReference type="PRINTS" id="PR01437">
    <property type="entry name" value="NUOXDRDTASE4"/>
</dbReference>
<dbReference type="GO" id="GO:0031966">
    <property type="term" value="C:mitochondrial membrane"/>
    <property type="evidence" value="ECO:0007669"/>
    <property type="project" value="UniProtKB-SubCell"/>
</dbReference>
<evidence type="ECO:0000256" key="10">
    <source>
        <dbReference type="ARBA" id="ARBA00022982"/>
    </source>
</evidence>
<feature type="transmembrane region" description="Helical" evidence="17">
    <location>
        <begin position="380"/>
        <end position="398"/>
    </location>
</feature>
<evidence type="ECO:0000256" key="17">
    <source>
        <dbReference type="RuleBase" id="RU003297"/>
    </source>
</evidence>
<dbReference type="PANTHER" id="PTHR43507:SF20">
    <property type="entry name" value="NADH-UBIQUINONE OXIDOREDUCTASE CHAIN 4"/>
    <property type="match status" value="1"/>
</dbReference>
<evidence type="ECO:0000313" key="19">
    <source>
        <dbReference type="EMBL" id="ACI02275.1"/>
    </source>
</evidence>
<evidence type="ECO:0000256" key="16">
    <source>
        <dbReference type="ARBA" id="ARBA00049551"/>
    </source>
</evidence>
<keyword evidence="13 17" id="KW-0830">Ubiquinone</keyword>
<keyword evidence="6 17" id="KW-0813">Transport</keyword>
<feature type="transmembrane region" description="Helical" evidence="17">
    <location>
        <begin position="327"/>
        <end position="345"/>
    </location>
</feature>
<evidence type="ECO:0000256" key="13">
    <source>
        <dbReference type="ARBA" id="ARBA00023075"/>
    </source>
</evidence>
<comment type="function">
    <text evidence="1">Core subunit of the mitochondrial membrane respiratory chain NADH dehydrogenase (Complex I) that is believed to belong to the minimal assembly required for catalysis. Complex I functions in the transfer of electrons from NADH to the respiratory chain. The immediate electron acceptor for the enzyme is believed to be ubiquinone.</text>
</comment>
<feature type="transmembrane region" description="Helical" evidence="17">
    <location>
        <begin position="139"/>
        <end position="160"/>
    </location>
</feature>
<feature type="transmembrane region" description="Helical" evidence="17">
    <location>
        <begin position="269"/>
        <end position="291"/>
    </location>
</feature>
<evidence type="ECO:0000256" key="6">
    <source>
        <dbReference type="ARBA" id="ARBA00022448"/>
    </source>
</evidence>
<protein>
    <recommendedName>
        <fullName evidence="5 17">NADH-ubiquinone oxidoreductase chain 4</fullName>
        <ecNumber evidence="4 17">7.1.1.2</ecNumber>
    </recommendedName>
</protein>
<keyword evidence="7 17" id="KW-0679">Respiratory chain</keyword>
<dbReference type="GO" id="GO:0008137">
    <property type="term" value="F:NADH dehydrogenase (ubiquinone) activity"/>
    <property type="evidence" value="ECO:0007669"/>
    <property type="project" value="UniProtKB-UniRule"/>
</dbReference>
<dbReference type="GO" id="GO:0015990">
    <property type="term" value="P:electron transport coupled proton transport"/>
    <property type="evidence" value="ECO:0007669"/>
    <property type="project" value="TreeGrafter"/>
</dbReference>
<evidence type="ECO:0000256" key="8">
    <source>
        <dbReference type="ARBA" id="ARBA00022692"/>
    </source>
</evidence>
<evidence type="ECO:0000256" key="7">
    <source>
        <dbReference type="ARBA" id="ARBA00022660"/>
    </source>
</evidence>
<evidence type="ECO:0000256" key="9">
    <source>
        <dbReference type="ARBA" id="ARBA00022967"/>
    </source>
</evidence>
<evidence type="ECO:0000256" key="2">
    <source>
        <dbReference type="ARBA" id="ARBA00004225"/>
    </source>
</evidence>
<keyword evidence="15 17" id="KW-0472">Membrane</keyword>
<feature type="transmembrane region" description="Helical" evidence="17">
    <location>
        <begin position="297"/>
        <end position="318"/>
    </location>
</feature>
<evidence type="ECO:0000256" key="11">
    <source>
        <dbReference type="ARBA" id="ARBA00022989"/>
    </source>
</evidence>
<evidence type="ECO:0000256" key="12">
    <source>
        <dbReference type="ARBA" id="ARBA00023027"/>
    </source>
</evidence>
<organism evidence="19">
    <name type="scientific">Damon diadema</name>
    <dbReference type="NCBI Taxonomy" id="317680"/>
    <lineage>
        <taxon>Eukaryota</taxon>
        <taxon>Metazoa</taxon>
        <taxon>Ecdysozoa</taxon>
        <taxon>Arthropoda</taxon>
        <taxon>Chelicerata</taxon>
        <taxon>Arachnida</taxon>
        <taxon>Amblypygi</taxon>
        <taxon>Phrynichidae</taxon>
        <taxon>Damoninae</taxon>
        <taxon>Damon</taxon>
    </lineage>
</organism>
<feature type="transmembrane region" description="Helical" evidence="17">
    <location>
        <begin position="84"/>
        <end position="100"/>
    </location>
</feature>
<comment type="catalytic activity">
    <reaction evidence="16 17">
        <text>a ubiquinone + NADH + 5 H(+)(in) = a ubiquinol + NAD(+) + 4 H(+)(out)</text>
        <dbReference type="Rhea" id="RHEA:29091"/>
        <dbReference type="Rhea" id="RHEA-COMP:9565"/>
        <dbReference type="Rhea" id="RHEA-COMP:9566"/>
        <dbReference type="ChEBI" id="CHEBI:15378"/>
        <dbReference type="ChEBI" id="CHEBI:16389"/>
        <dbReference type="ChEBI" id="CHEBI:17976"/>
        <dbReference type="ChEBI" id="CHEBI:57540"/>
        <dbReference type="ChEBI" id="CHEBI:57945"/>
        <dbReference type="EC" id="7.1.1.2"/>
    </reaction>
</comment>
<feature type="transmembrane region" description="Helical" evidence="17">
    <location>
        <begin position="241"/>
        <end position="262"/>
    </location>
</feature>
<keyword evidence="10 17" id="KW-0249">Electron transport</keyword>
<dbReference type="EMBL" id="FJ204233">
    <property type="protein sequence ID" value="ACI02275.1"/>
    <property type="molecule type" value="Genomic_DNA"/>
</dbReference>
<evidence type="ECO:0000256" key="14">
    <source>
        <dbReference type="ARBA" id="ARBA00023128"/>
    </source>
</evidence>
<comment type="subcellular location">
    <subcellularLocation>
        <location evidence="2 17">Mitochondrion membrane</location>
        <topology evidence="2 17">Multi-pass membrane protein</topology>
    </subcellularLocation>
</comment>
<evidence type="ECO:0000256" key="15">
    <source>
        <dbReference type="ARBA" id="ARBA00023136"/>
    </source>
</evidence>
<keyword evidence="8 17" id="KW-0812">Transmembrane</keyword>
<dbReference type="EC" id="7.1.1.2" evidence="4 17"/>
<keyword evidence="11 17" id="KW-1133">Transmembrane helix</keyword>
<name>B5U6K7_9ARAC</name>
<dbReference type="CTD" id="4538"/>
<dbReference type="GeneID" id="6941178"/>
<comment type="similarity">
    <text evidence="3 17">Belongs to the complex I subunit 4 family.</text>
</comment>
<dbReference type="RefSeq" id="YP_002242161.1">
    <property type="nucleotide sequence ID" value="NC_011293.1"/>
</dbReference>
<dbReference type="AlphaFoldDB" id="B5U6K7"/>
<dbReference type="GO" id="GO:0003954">
    <property type="term" value="F:NADH dehydrogenase activity"/>
    <property type="evidence" value="ECO:0007669"/>
    <property type="project" value="TreeGrafter"/>
</dbReference>
<dbReference type="PANTHER" id="PTHR43507">
    <property type="entry name" value="NADH-UBIQUINONE OXIDOREDUCTASE CHAIN 4"/>
    <property type="match status" value="1"/>
</dbReference>
<keyword evidence="9" id="KW-1278">Translocase</keyword>
<evidence type="ECO:0000256" key="3">
    <source>
        <dbReference type="ARBA" id="ARBA00009025"/>
    </source>
</evidence>
<geneLocation type="mitochondrion" evidence="19"/>
<dbReference type="GO" id="GO:0048039">
    <property type="term" value="F:ubiquinone binding"/>
    <property type="evidence" value="ECO:0007669"/>
    <property type="project" value="TreeGrafter"/>
</dbReference>
<feature type="transmembrane region" description="Helical" evidence="17">
    <location>
        <begin position="180"/>
        <end position="200"/>
    </location>
</feature>
<feature type="transmembrane region" description="Helical" evidence="17">
    <location>
        <begin position="212"/>
        <end position="235"/>
    </location>
</feature>
<dbReference type="GO" id="GO:0042773">
    <property type="term" value="P:ATP synthesis coupled electron transport"/>
    <property type="evidence" value="ECO:0007669"/>
    <property type="project" value="InterPro"/>
</dbReference>